<comment type="similarity">
    <text evidence="1">Belongs to the 'GDSL' lipolytic enzyme family.</text>
</comment>
<dbReference type="Pfam" id="PF00657">
    <property type="entry name" value="Lipase_GDSL"/>
    <property type="match status" value="1"/>
</dbReference>
<dbReference type="SUPFAM" id="SSF52266">
    <property type="entry name" value="SGNH hydrolase"/>
    <property type="match status" value="1"/>
</dbReference>
<sequence>MKAIVVSDFQIELTGFCLIVLFQNVISLSKQLEYFKEYQKRLEVVIGKKKTKHLIKNAFYFVSAGTNDFVVNYFILPIRRKSYDLPSYMEFQLQQVQQFMQGLWNQGARRIAVIGLSPMGCLPFVITLKSDNAILHRDCVDFYSSVARVYNVKFENMLNAMQFSLANLGARIVYMDGYGPLSDMTQGHKYEFDEVSSGCCGTGLLEMGILCNPKSPVCPDASKYVFWDSIHPTEKAYHIAFEAVRSKIDFIIKD</sequence>
<dbReference type="AlphaFoldDB" id="A0A5B6YG02"/>
<accession>A0A5B6YG02</accession>
<organism evidence="2">
    <name type="scientific">Davidia involucrata</name>
    <name type="common">Dove tree</name>
    <dbReference type="NCBI Taxonomy" id="16924"/>
    <lineage>
        <taxon>Eukaryota</taxon>
        <taxon>Viridiplantae</taxon>
        <taxon>Streptophyta</taxon>
        <taxon>Embryophyta</taxon>
        <taxon>Tracheophyta</taxon>
        <taxon>Spermatophyta</taxon>
        <taxon>Magnoliopsida</taxon>
        <taxon>eudicotyledons</taxon>
        <taxon>Gunneridae</taxon>
        <taxon>Pentapetalae</taxon>
        <taxon>asterids</taxon>
        <taxon>Cornales</taxon>
        <taxon>Nyssaceae</taxon>
        <taxon>Davidia</taxon>
    </lineage>
</organism>
<name>A0A5B6YG02_DAVIN</name>
<evidence type="ECO:0000313" key="2">
    <source>
        <dbReference type="EMBL" id="MPA30691.1"/>
    </source>
</evidence>
<dbReference type="GO" id="GO:0016788">
    <property type="term" value="F:hydrolase activity, acting on ester bonds"/>
    <property type="evidence" value="ECO:0007669"/>
    <property type="project" value="InterPro"/>
</dbReference>
<dbReference type="InterPro" id="IPR001087">
    <property type="entry name" value="GDSL"/>
</dbReference>
<dbReference type="PANTHER" id="PTHR45642:SF3">
    <property type="entry name" value="OS09G0540400 PROTEIN"/>
    <property type="match status" value="1"/>
</dbReference>
<dbReference type="PANTHER" id="PTHR45642">
    <property type="entry name" value="GDSL ESTERASE/LIPASE EXL3"/>
    <property type="match status" value="1"/>
</dbReference>
<dbReference type="EMBL" id="GHES01000132">
    <property type="protein sequence ID" value="MPA30691.1"/>
    <property type="molecule type" value="Transcribed_RNA"/>
</dbReference>
<dbReference type="InterPro" id="IPR050592">
    <property type="entry name" value="GDSL_lipolytic_enzyme"/>
</dbReference>
<dbReference type="Gene3D" id="3.40.50.1110">
    <property type="entry name" value="SGNH hydrolase"/>
    <property type="match status" value="1"/>
</dbReference>
<dbReference type="InterPro" id="IPR036514">
    <property type="entry name" value="SGNH_hydro_sf"/>
</dbReference>
<proteinExistence type="inferred from homology"/>
<evidence type="ECO:0008006" key="3">
    <source>
        <dbReference type="Google" id="ProtNLM"/>
    </source>
</evidence>
<protein>
    <recommendedName>
        <fullName evidence="3">GDSL esterase/lipase</fullName>
    </recommendedName>
</protein>
<reference evidence="2" key="1">
    <citation type="submission" date="2019-08" db="EMBL/GenBank/DDBJ databases">
        <title>Reference gene set and small RNA set construction with multiple tissues from Davidia involucrata Baill.</title>
        <authorList>
            <person name="Yang H."/>
            <person name="Zhou C."/>
            <person name="Li G."/>
            <person name="Wang J."/>
            <person name="Gao P."/>
            <person name="Wang M."/>
            <person name="Wang R."/>
            <person name="Zhao Y."/>
        </authorList>
    </citation>
    <scope>NUCLEOTIDE SEQUENCE</scope>
    <source>
        <tissue evidence="2">Mixed with DoveR01_LX</tissue>
    </source>
</reference>
<evidence type="ECO:0000256" key="1">
    <source>
        <dbReference type="ARBA" id="ARBA00008668"/>
    </source>
</evidence>
<gene>
    <name evidence="2" type="ORF">Din_000132</name>
</gene>